<dbReference type="OrthoDB" id="5407781at2759"/>
<dbReference type="Proteomes" id="UP000277580">
    <property type="component" value="Unassembled WGS sequence"/>
</dbReference>
<evidence type="ECO:0000256" key="1">
    <source>
        <dbReference type="SAM" id="Coils"/>
    </source>
</evidence>
<gene>
    <name evidence="3" type="ORF">P167DRAFT_580854</name>
</gene>
<dbReference type="AlphaFoldDB" id="A0A3N4K6U5"/>
<evidence type="ECO:0000313" key="3">
    <source>
        <dbReference type="EMBL" id="RPB06264.1"/>
    </source>
</evidence>
<dbReference type="EMBL" id="ML119597">
    <property type="protein sequence ID" value="RPB06264.1"/>
    <property type="molecule type" value="Genomic_DNA"/>
</dbReference>
<evidence type="ECO:0000313" key="4">
    <source>
        <dbReference type="Proteomes" id="UP000277580"/>
    </source>
</evidence>
<feature type="coiled-coil region" evidence="1">
    <location>
        <begin position="118"/>
        <end position="145"/>
    </location>
</feature>
<sequence length="180" mass="18935">RLPRHHSPQEAAAFTELHQELETEQEAQVNRLLNLIRLQHLQSDDGMSTAATIDSASTTAPASRRGSGRLSRENSARRPSGSGVVAASFIGDEGAAGGGNVPWLGSAHSDMAFYVAEAQMLARENEMLKRRIRELEKQVAELGAKASGGGEGVGLGVGVAVGEGEGAVVEQLPEDFVHAL</sequence>
<dbReference type="InParanoid" id="A0A3N4K6U5"/>
<dbReference type="PANTHER" id="PTHR39610">
    <property type="entry name" value="BZIP DOMAIN-CONTAINING PROTEIN-RELATED"/>
    <property type="match status" value="1"/>
</dbReference>
<feature type="non-terminal residue" evidence="3">
    <location>
        <position position="1"/>
    </location>
</feature>
<feature type="compositionally biased region" description="Low complexity" evidence="2">
    <location>
        <begin position="49"/>
        <end position="63"/>
    </location>
</feature>
<feature type="region of interest" description="Disordered" evidence="2">
    <location>
        <begin position="49"/>
        <end position="83"/>
    </location>
</feature>
<keyword evidence="1" id="KW-0175">Coiled coil</keyword>
<reference evidence="3 4" key="1">
    <citation type="journal article" date="2018" name="Nat. Ecol. Evol.">
        <title>Pezizomycetes genomes reveal the molecular basis of ectomycorrhizal truffle lifestyle.</title>
        <authorList>
            <person name="Murat C."/>
            <person name="Payen T."/>
            <person name="Noel B."/>
            <person name="Kuo A."/>
            <person name="Morin E."/>
            <person name="Chen J."/>
            <person name="Kohler A."/>
            <person name="Krizsan K."/>
            <person name="Balestrini R."/>
            <person name="Da Silva C."/>
            <person name="Montanini B."/>
            <person name="Hainaut M."/>
            <person name="Levati E."/>
            <person name="Barry K.W."/>
            <person name="Belfiori B."/>
            <person name="Cichocki N."/>
            <person name="Clum A."/>
            <person name="Dockter R.B."/>
            <person name="Fauchery L."/>
            <person name="Guy J."/>
            <person name="Iotti M."/>
            <person name="Le Tacon F."/>
            <person name="Lindquist E.A."/>
            <person name="Lipzen A."/>
            <person name="Malagnac F."/>
            <person name="Mello A."/>
            <person name="Molinier V."/>
            <person name="Miyauchi S."/>
            <person name="Poulain J."/>
            <person name="Riccioni C."/>
            <person name="Rubini A."/>
            <person name="Sitrit Y."/>
            <person name="Splivallo R."/>
            <person name="Traeger S."/>
            <person name="Wang M."/>
            <person name="Zifcakova L."/>
            <person name="Wipf D."/>
            <person name="Zambonelli A."/>
            <person name="Paolocci F."/>
            <person name="Nowrousian M."/>
            <person name="Ottonello S."/>
            <person name="Baldrian P."/>
            <person name="Spatafora J.W."/>
            <person name="Henrissat B."/>
            <person name="Nagy L.G."/>
            <person name="Aury J.M."/>
            <person name="Wincker P."/>
            <person name="Grigoriev I.V."/>
            <person name="Bonfante P."/>
            <person name="Martin F.M."/>
        </authorList>
    </citation>
    <scope>NUCLEOTIDE SEQUENCE [LARGE SCALE GENOMIC DNA]</scope>
    <source>
        <strain evidence="3 4">CCBAS932</strain>
    </source>
</reference>
<proteinExistence type="predicted"/>
<organism evidence="3 4">
    <name type="scientific">Morchella conica CCBAS932</name>
    <dbReference type="NCBI Taxonomy" id="1392247"/>
    <lineage>
        <taxon>Eukaryota</taxon>
        <taxon>Fungi</taxon>
        <taxon>Dikarya</taxon>
        <taxon>Ascomycota</taxon>
        <taxon>Pezizomycotina</taxon>
        <taxon>Pezizomycetes</taxon>
        <taxon>Pezizales</taxon>
        <taxon>Morchellaceae</taxon>
        <taxon>Morchella</taxon>
    </lineage>
</organism>
<protein>
    <submittedName>
        <fullName evidence="3">Uncharacterized protein</fullName>
    </submittedName>
</protein>
<dbReference type="PANTHER" id="PTHR39610:SF2">
    <property type="entry name" value="BZIP DOMAIN-CONTAINING PROTEIN"/>
    <property type="match status" value="1"/>
</dbReference>
<accession>A0A3N4K6U5</accession>
<name>A0A3N4K6U5_9PEZI</name>
<evidence type="ECO:0000256" key="2">
    <source>
        <dbReference type="SAM" id="MobiDB-lite"/>
    </source>
</evidence>
<keyword evidence="4" id="KW-1185">Reference proteome</keyword>